<comment type="caution">
    <text evidence="1">The sequence shown here is derived from an EMBL/GenBank/DDBJ whole genome shotgun (WGS) entry which is preliminary data.</text>
</comment>
<dbReference type="EMBL" id="JYON01000022">
    <property type="protein sequence ID" value="KJH70449.1"/>
    <property type="molecule type" value="Genomic_DNA"/>
</dbReference>
<sequence length="222" mass="25538">MKMQLKKWLIVTLSIMLPMPMLFAIGSLLPRTWRTHAQVGCQYKVCVTQTDIHTNLVVPVQNDAFNWQNYLPKPVTRSQYIGFGWGERNWYMNPPARLEDIVPRGFRALFLPNPAALRVQALDRLSDRDEVKCIPVERSRYLALMQFIKQSFQRTEQGFLVPLTDSTSGTIFYEATGRYSLVRNSNHWTAEGLKIANVNTPLWAGLSWAIMHHVEASCRSPQ</sequence>
<proteinExistence type="predicted"/>
<name>A0A0D8ZPL6_9CYAN</name>
<reference evidence="1 2" key="1">
    <citation type="submission" date="2015-02" db="EMBL/GenBank/DDBJ databases">
        <title>Draft genome of a novel marine cyanobacterium (Chroococcales) isolated from South Atlantic Ocean.</title>
        <authorList>
            <person name="Rigonato J."/>
            <person name="Alvarenga D.O."/>
            <person name="Branco L.H."/>
            <person name="Varani A.M."/>
            <person name="Brandini F.P."/>
            <person name="Fiore M.F."/>
        </authorList>
    </citation>
    <scope>NUCLEOTIDE SEQUENCE [LARGE SCALE GENOMIC DNA]</scope>
    <source>
        <strain evidence="1 2">CENA595</strain>
    </source>
</reference>
<dbReference type="InterPro" id="IPR011727">
    <property type="entry name" value="CHP02117"/>
</dbReference>
<evidence type="ECO:0000313" key="2">
    <source>
        <dbReference type="Proteomes" id="UP000032452"/>
    </source>
</evidence>
<evidence type="ECO:0008006" key="3">
    <source>
        <dbReference type="Google" id="ProtNLM"/>
    </source>
</evidence>
<evidence type="ECO:0000313" key="1">
    <source>
        <dbReference type="EMBL" id="KJH70449.1"/>
    </source>
</evidence>
<dbReference type="AlphaFoldDB" id="A0A0D8ZPL6"/>
<dbReference type="RefSeq" id="WP_045056014.1">
    <property type="nucleotide sequence ID" value="NZ_CAWMDP010000012.1"/>
</dbReference>
<accession>A0A0D8ZPL6</accession>
<organism evidence="1 2">
    <name type="scientific">Aliterella atlantica CENA595</name>
    <dbReference type="NCBI Taxonomy" id="1618023"/>
    <lineage>
        <taxon>Bacteria</taxon>
        <taxon>Bacillati</taxon>
        <taxon>Cyanobacteriota</taxon>
        <taxon>Cyanophyceae</taxon>
        <taxon>Chroococcidiopsidales</taxon>
        <taxon>Aliterellaceae</taxon>
        <taxon>Aliterella</taxon>
    </lineage>
</organism>
<gene>
    <name evidence="1" type="ORF">UH38_17675</name>
</gene>
<dbReference type="Proteomes" id="UP000032452">
    <property type="component" value="Unassembled WGS sequence"/>
</dbReference>
<protein>
    <recommendedName>
        <fullName evidence="3">DUF2459 domain-containing protein</fullName>
    </recommendedName>
</protein>
<dbReference type="Pfam" id="PF09601">
    <property type="entry name" value="DUF2459"/>
    <property type="match status" value="1"/>
</dbReference>
<keyword evidence="2" id="KW-1185">Reference proteome</keyword>